<protein>
    <submittedName>
        <fullName evidence="1">Uncharacterized protein</fullName>
    </submittedName>
</protein>
<evidence type="ECO:0000313" key="2">
    <source>
        <dbReference type="Proteomes" id="UP000521943"/>
    </source>
</evidence>
<organism evidence="1 2">
    <name type="scientific">Ephemerocybe angulata</name>
    <dbReference type="NCBI Taxonomy" id="980116"/>
    <lineage>
        <taxon>Eukaryota</taxon>
        <taxon>Fungi</taxon>
        <taxon>Dikarya</taxon>
        <taxon>Basidiomycota</taxon>
        <taxon>Agaricomycotina</taxon>
        <taxon>Agaricomycetes</taxon>
        <taxon>Agaricomycetidae</taxon>
        <taxon>Agaricales</taxon>
        <taxon>Agaricineae</taxon>
        <taxon>Psathyrellaceae</taxon>
        <taxon>Ephemerocybe</taxon>
    </lineage>
</organism>
<evidence type="ECO:0000313" key="1">
    <source>
        <dbReference type="EMBL" id="KAF6743604.1"/>
    </source>
</evidence>
<keyword evidence="2" id="KW-1185">Reference proteome</keyword>
<name>A0A8H6HAR9_9AGAR</name>
<reference evidence="1 2" key="1">
    <citation type="submission" date="2020-07" db="EMBL/GenBank/DDBJ databases">
        <title>Comparative genomics of pyrophilous fungi reveals a link between fire events and developmental genes.</title>
        <authorList>
            <consortium name="DOE Joint Genome Institute"/>
            <person name="Steindorff A.S."/>
            <person name="Carver A."/>
            <person name="Calhoun S."/>
            <person name="Stillman K."/>
            <person name="Liu H."/>
            <person name="Lipzen A."/>
            <person name="Pangilinan J."/>
            <person name="Labutti K."/>
            <person name="Bruns T.D."/>
            <person name="Grigoriev I.V."/>
        </authorList>
    </citation>
    <scope>NUCLEOTIDE SEQUENCE [LARGE SCALE GENOMIC DNA]</scope>
    <source>
        <strain evidence="1 2">CBS 144469</strain>
    </source>
</reference>
<proteinExistence type="predicted"/>
<gene>
    <name evidence="1" type="ORF">DFP72DRAFT_858686</name>
</gene>
<dbReference type="Proteomes" id="UP000521943">
    <property type="component" value="Unassembled WGS sequence"/>
</dbReference>
<dbReference type="EMBL" id="JACGCI010000141">
    <property type="protein sequence ID" value="KAF6743604.1"/>
    <property type="molecule type" value="Genomic_DNA"/>
</dbReference>
<comment type="caution">
    <text evidence="1">The sequence shown here is derived from an EMBL/GenBank/DDBJ whole genome shotgun (WGS) entry which is preliminary data.</text>
</comment>
<dbReference type="AlphaFoldDB" id="A0A8H6HAR9"/>
<sequence length="232" mass="27298">MDWDSTPFRLFRIDEIFDWTPLTSQHTHDLKIPVVLWRMSAEPLRLHRAAEGGYQLSIWYIQIRLECGLEEWRVIEDHYERGIVTCHACYLHRLRLRGYDYFAIERVSIMMGDMEVTVETLCPVLHFRDYEWGKPGGGVVLRALGYFKIRERGVLTWWKEEDFLERVRGYRGDYVLRVQPRKTIDWGRVVVEAVASISGRREIYSTDIGYQAPGDNASSWDRDRFALASGFG</sequence>
<accession>A0A8H6HAR9</accession>